<dbReference type="Gene3D" id="6.10.340.10">
    <property type="match status" value="1"/>
</dbReference>
<keyword evidence="13 14" id="KW-0472">Membrane</keyword>
<reference evidence="18" key="1">
    <citation type="journal article" date="2019" name="Int. J. Syst. Evol. Microbiol.">
        <title>The Global Catalogue of Microorganisms (GCM) 10K type strain sequencing project: providing services to taxonomists for standard genome sequencing and annotation.</title>
        <authorList>
            <consortium name="The Broad Institute Genomics Platform"/>
            <consortium name="The Broad Institute Genome Sequencing Center for Infectious Disease"/>
            <person name="Wu L."/>
            <person name="Ma J."/>
        </authorList>
    </citation>
    <scope>NUCLEOTIDE SEQUENCE [LARGE SCALE GENOMIC DNA]</scope>
    <source>
        <strain evidence="18">CCUG 59189</strain>
    </source>
</reference>
<dbReference type="InterPro" id="IPR036097">
    <property type="entry name" value="HisK_dim/P_sf"/>
</dbReference>
<evidence type="ECO:0000313" key="17">
    <source>
        <dbReference type="EMBL" id="MFD1174844.1"/>
    </source>
</evidence>
<evidence type="ECO:0000256" key="13">
    <source>
        <dbReference type="ARBA" id="ARBA00023136"/>
    </source>
</evidence>
<sequence length="422" mass="47433">MRIKKVTILGLAILFMGISVILLMFRSLHDEGIDVVAVNDITQSLAEHWGSLDPAELPGQQYKLDYVVLDKHGDFTLATRRGLNERIDSAIQHRDTIVDIVQNDGTVLGKLIIYNNAREQWENYRDKVLIFFGAIVIFITLFCAVYAIYIDRSIYRPFRKLQAFSRHVAEGKLDMPLEMEKRNGFGAFTESFDLMREELAKARENERLANQSKKELVASLSHDIKTPVASIKAVSEVMMLKSANEADKRQLEVINSKADQINTLITNMFNATLEELQELNVTVTEESSITLGDLVRNVDYNNRAAVSPIPECIVLVDMQRLMQVVDNVISNSYKYAGTSISVSPSIQGQYLEFEFRDYGQGVSPEEVPLLCNKFYRAKNAVGKSGTGLGLYISKYLMSKMSGSMECRNVDGGFAVVLRLLIA</sequence>
<dbReference type="InterPro" id="IPR036890">
    <property type="entry name" value="HATPase_C_sf"/>
</dbReference>
<dbReference type="PROSITE" id="PS50885">
    <property type="entry name" value="HAMP"/>
    <property type="match status" value="1"/>
</dbReference>
<comment type="caution">
    <text evidence="17">The sequence shown here is derived from an EMBL/GenBank/DDBJ whole genome shotgun (WGS) entry which is preliminary data.</text>
</comment>
<dbReference type="EMBL" id="JBHTLM010000001">
    <property type="protein sequence ID" value="MFD1174844.1"/>
    <property type="molecule type" value="Genomic_DNA"/>
</dbReference>
<evidence type="ECO:0000259" key="15">
    <source>
        <dbReference type="PROSITE" id="PS50109"/>
    </source>
</evidence>
<feature type="transmembrane region" description="Helical" evidence="14">
    <location>
        <begin position="6"/>
        <end position="25"/>
    </location>
</feature>
<dbReference type="Proteomes" id="UP001597262">
    <property type="component" value="Unassembled WGS sequence"/>
</dbReference>
<keyword evidence="4" id="KW-1003">Cell membrane</keyword>
<evidence type="ECO:0000256" key="1">
    <source>
        <dbReference type="ARBA" id="ARBA00000085"/>
    </source>
</evidence>
<evidence type="ECO:0000256" key="5">
    <source>
        <dbReference type="ARBA" id="ARBA00022553"/>
    </source>
</evidence>
<dbReference type="RefSeq" id="WP_379315625.1">
    <property type="nucleotide sequence ID" value="NZ_JBHTLM010000001.1"/>
</dbReference>
<comment type="catalytic activity">
    <reaction evidence="1">
        <text>ATP + protein L-histidine = ADP + protein N-phospho-L-histidine.</text>
        <dbReference type="EC" id="2.7.13.3"/>
    </reaction>
</comment>
<name>A0ABW3RQW2_9BACL</name>
<feature type="transmembrane region" description="Helical" evidence="14">
    <location>
        <begin position="128"/>
        <end position="149"/>
    </location>
</feature>
<keyword evidence="7 14" id="KW-0812">Transmembrane</keyword>
<evidence type="ECO:0000256" key="8">
    <source>
        <dbReference type="ARBA" id="ARBA00022741"/>
    </source>
</evidence>
<keyword evidence="10 17" id="KW-0067">ATP-binding</keyword>
<keyword evidence="8" id="KW-0547">Nucleotide-binding</keyword>
<evidence type="ECO:0000256" key="11">
    <source>
        <dbReference type="ARBA" id="ARBA00022989"/>
    </source>
</evidence>
<keyword evidence="9" id="KW-0418">Kinase</keyword>
<accession>A0ABW3RQW2</accession>
<proteinExistence type="predicted"/>
<dbReference type="Gene3D" id="1.10.287.130">
    <property type="match status" value="1"/>
</dbReference>
<dbReference type="PANTHER" id="PTHR45528:SF1">
    <property type="entry name" value="SENSOR HISTIDINE KINASE CPXA"/>
    <property type="match status" value="1"/>
</dbReference>
<dbReference type="SUPFAM" id="SSF158472">
    <property type="entry name" value="HAMP domain-like"/>
    <property type="match status" value="1"/>
</dbReference>
<dbReference type="InterPro" id="IPR003594">
    <property type="entry name" value="HATPase_dom"/>
</dbReference>
<dbReference type="CDD" id="cd00082">
    <property type="entry name" value="HisKA"/>
    <property type="match status" value="1"/>
</dbReference>
<dbReference type="PROSITE" id="PS50109">
    <property type="entry name" value="HIS_KIN"/>
    <property type="match status" value="1"/>
</dbReference>
<evidence type="ECO:0000256" key="3">
    <source>
        <dbReference type="ARBA" id="ARBA00012438"/>
    </source>
</evidence>
<dbReference type="Pfam" id="PF02518">
    <property type="entry name" value="HATPase_c"/>
    <property type="match status" value="1"/>
</dbReference>
<dbReference type="GO" id="GO:0005524">
    <property type="term" value="F:ATP binding"/>
    <property type="evidence" value="ECO:0007669"/>
    <property type="project" value="UniProtKB-KW"/>
</dbReference>
<protein>
    <recommendedName>
        <fullName evidence="3">histidine kinase</fullName>
        <ecNumber evidence="3">2.7.13.3</ecNumber>
    </recommendedName>
</protein>
<evidence type="ECO:0000256" key="2">
    <source>
        <dbReference type="ARBA" id="ARBA00004651"/>
    </source>
</evidence>
<feature type="domain" description="HAMP" evidence="16">
    <location>
        <begin position="152"/>
        <end position="204"/>
    </location>
</feature>
<organism evidence="17 18">
    <name type="scientific">Paenibacillus puldeungensis</name>
    <dbReference type="NCBI Taxonomy" id="696536"/>
    <lineage>
        <taxon>Bacteria</taxon>
        <taxon>Bacillati</taxon>
        <taxon>Bacillota</taxon>
        <taxon>Bacilli</taxon>
        <taxon>Bacillales</taxon>
        <taxon>Paenibacillaceae</taxon>
        <taxon>Paenibacillus</taxon>
    </lineage>
</organism>
<evidence type="ECO:0000256" key="10">
    <source>
        <dbReference type="ARBA" id="ARBA00022840"/>
    </source>
</evidence>
<dbReference type="SUPFAM" id="SSF47384">
    <property type="entry name" value="Homodimeric domain of signal transducing histidine kinase"/>
    <property type="match status" value="1"/>
</dbReference>
<dbReference type="InterPro" id="IPR004358">
    <property type="entry name" value="Sig_transdc_His_kin-like_C"/>
</dbReference>
<dbReference type="InterPro" id="IPR005467">
    <property type="entry name" value="His_kinase_dom"/>
</dbReference>
<dbReference type="SMART" id="SM00304">
    <property type="entry name" value="HAMP"/>
    <property type="match status" value="1"/>
</dbReference>
<dbReference type="Gene3D" id="3.30.565.10">
    <property type="entry name" value="Histidine kinase-like ATPase, C-terminal domain"/>
    <property type="match status" value="1"/>
</dbReference>
<feature type="domain" description="Histidine kinase" evidence="15">
    <location>
        <begin position="219"/>
        <end position="422"/>
    </location>
</feature>
<keyword evidence="18" id="KW-1185">Reference proteome</keyword>
<keyword evidence="11 14" id="KW-1133">Transmembrane helix</keyword>
<evidence type="ECO:0000259" key="16">
    <source>
        <dbReference type="PROSITE" id="PS50885"/>
    </source>
</evidence>
<dbReference type="InterPro" id="IPR050398">
    <property type="entry name" value="HssS/ArlS-like"/>
</dbReference>
<dbReference type="EC" id="2.7.13.3" evidence="3"/>
<evidence type="ECO:0000256" key="6">
    <source>
        <dbReference type="ARBA" id="ARBA00022679"/>
    </source>
</evidence>
<dbReference type="SMART" id="SM00388">
    <property type="entry name" value="HisKA"/>
    <property type="match status" value="1"/>
</dbReference>
<evidence type="ECO:0000256" key="4">
    <source>
        <dbReference type="ARBA" id="ARBA00022475"/>
    </source>
</evidence>
<evidence type="ECO:0000256" key="14">
    <source>
        <dbReference type="SAM" id="Phobius"/>
    </source>
</evidence>
<dbReference type="InterPro" id="IPR003660">
    <property type="entry name" value="HAMP_dom"/>
</dbReference>
<gene>
    <name evidence="17" type="ORF">ACFQ3W_00790</name>
</gene>
<evidence type="ECO:0000256" key="7">
    <source>
        <dbReference type="ARBA" id="ARBA00022692"/>
    </source>
</evidence>
<dbReference type="CDD" id="cd06225">
    <property type="entry name" value="HAMP"/>
    <property type="match status" value="1"/>
</dbReference>
<dbReference type="PANTHER" id="PTHR45528">
    <property type="entry name" value="SENSOR HISTIDINE KINASE CPXA"/>
    <property type="match status" value="1"/>
</dbReference>
<evidence type="ECO:0000256" key="9">
    <source>
        <dbReference type="ARBA" id="ARBA00022777"/>
    </source>
</evidence>
<keyword evidence="12" id="KW-0902">Two-component regulatory system</keyword>
<dbReference type="Pfam" id="PF00512">
    <property type="entry name" value="HisKA"/>
    <property type="match status" value="1"/>
</dbReference>
<dbReference type="InterPro" id="IPR003661">
    <property type="entry name" value="HisK_dim/P_dom"/>
</dbReference>
<evidence type="ECO:0000313" key="18">
    <source>
        <dbReference type="Proteomes" id="UP001597262"/>
    </source>
</evidence>
<dbReference type="PRINTS" id="PR00344">
    <property type="entry name" value="BCTRLSENSOR"/>
</dbReference>
<keyword evidence="6" id="KW-0808">Transferase</keyword>
<dbReference type="SUPFAM" id="SSF55874">
    <property type="entry name" value="ATPase domain of HSP90 chaperone/DNA topoisomerase II/histidine kinase"/>
    <property type="match status" value="1"/>
</dbReference>
<keyword evidence="5" id="KW-0597">Phosphoprotein</keyword>
<comment type="subcellular location">
    <subcellularLocation>
        <location evidence="2">Cell membrane</location>
        <topology evidence="2">Multi-pass membrane protein</topology>
    </subcellularLocation>
</comment>
<evidence type="ECO:0000256" key="12">
    <source>
        <dbReference type="ARBA" id="ARBA00023012"/>
    </source>
</evidence>
<dbReference type="SMART" id="SM00387">
    <property type="entry name" value="HATPase_c"/>
    <property type="match status" value="1"/>
</dbReference>